<dbReference type="KEGG" id="chm:B842_03305"/>
<dbReference type="STRING" id="1223515.B842_03305"/>
<name>A0A0B5D9Z0_9CORY</name>
<accession>A0A0B5D9Z0</accession>
<dbReference type="Proteomes" id="UP000031524">
    <property type="component" value="Chromosome"/>
</dbReference>
<evidence type="ECO:0000313" key="2">
    <source>
        <dbReference type="Proteomes" id="UP000031524"/>
    </source>
</evidence>
<evidence type="ECO:0000313" key="1">
    <source>
        <dbReference type="EMBL" id="AJE32514.1"/>
    </source>
</evidence>
<protein>
    <submittedName>
        <fullName evidence="1">Uncharacterized protein</fullName>
    </submittedName>
</protein>
<sequence length="60" mass="6837">MSTPIMPKATEGRRVIARSSDGRVIHAARVHDPMENVQKAWGQTGRFLRTAMDTQRKTMR</sequence>
<proteinExistence type="predicted"/>
<organism evidence="1 2">
    <name type="scientific">Corynebacterium humireducens NBRC 106098 = DSM 45392</name>
    <dbReference type="NCBI Taxonomy" id="1223515"/>
    <lineage>
        <taxon>Bacteria</taxon>
        <taxon>Bacillati</taxon>
        <taxon>Actinomycetota</taxon>
        <taxon>Actinomycetes</taxon>
        <taxon>Mycobacteriales</taxon>
        <taxon>Corynebacteriaceae</taxon>
        <taxon>Corynebacterium</taxon>
    </lineage>
</organism>
<keyword evidence="2" id="KW-1185">Reference proteome</keyword>
<dbReference type="EMBL" id="CP005286">
    <property type="protein sequence ID" value="AJE32514.1"/>
    <property type="molecule type" value="Genomic_DNA"/>
</dbReference>
<gene>
    <name evidence="1" type="ORF">B842_03305</name>
</gene>
<reference evidence="1 2" key="1">
    <citation type="submission" date="2013-04" db="EMBL/GenBank/DDBJ databases">
        <title>Complete genome sequence of Corynebacterium humireducens DSM 45392(T), isolated from a wastewater-fed microbial fuel cell.</title>
        <authorList>
            <person name="Ruckert C."/>
            <person name="Albersmeier A."/>
            <person name="Kalinowski J."/>
        </authorList>
    </citation>
    <scope>NUCLEOTIDE SEQUENCE [LARGE SCALE GENOMIC DNA]</scope>
    <source>
        <strain evidence="2">MFC-5</strain>
    </source>
</reference>
<dbReference type="HOGENOM" id="CLU_2933551_0_0_11"/>
<dbReference type="AlphaFoldDB" id="A0A0B5D9Z0"/>